<gene>
    <name evidence="1" type="ORF">BCL90_5067</name>
    <name evidence="2" type="ORF">E3V97_23545</name>
</gene>
<organism evidence="1 3">
    <name type="scientific">Pedobacter alluvionis</name>
    <dbReference type="NCBI Taxonomy" id="475253"/>
    <lineage>
        <taxon>Bacteria</taxon>
        <taxon>Pseudomonadati</taxon>
        <taxon>Bacteroidota</taxon>
        <taxon>Sphingobacteriia</taxon>
        <taxon>Sphingobacteriales</taxon>
        <taxon>Sphingobacteriaceae</taxon>
        <taxon>Pedobacter</taxon>
    </lineage>
</organism>
<evidence type="ECO:0000313" key="4">
    <source>
        <dbReference type="Proteomes" id="UP000297429"/>
    </source>
</evidence>
<evidence type="ECO:0000313" key="2">
    <source>
        <dbReference type="EMBL" id="TFB28453.1"/>
    </source>
</evidence>
<dbReference type="AlphaFoldDB" id="A0A497XLG6"/>
<dbReference type="Proteomes" id="UP000273898">
    <property type="component" value="Unassembled WGS sequence"/>
</dbReference>
<proteinExistence type="predicted"/>
<sequence length="261" mass="30092">MNNLISQDNWHHQFSLSLAHHKIGCFFYLEDGFQLLRINHQLIINLVSLNNNFSPQALIELQERYHHQEGTKLMHLWEDLWLSKPDQVLARIKSLIGENIRIHGRKTKVCKITKPVADSFLTENHLQGSVSSRYKIGLFEKDELVAVATFSALRKMNHTENYKSAELIRFAVKAGYSITGGLSKLISFFAATYKPNDLMTYADRDWSAGEAYIKLGFRQTAVLEPQIYGLDENLNRQLKKDQEVFAQEVFNTGSLKFILQF</sequence>
<evidence type="ECO:0000313" key="1">
    <source>
        <dbReference type="EMBL" id="RLJ69473.1"/>
    </source>
</evidence>
<dbReference type="EMBL" id="RCCK01000016">
    <property type="protein sequence ID" value="RLJ69473.1"/>
    <property type="molecule type" value="Genomic_DNA"/>
</dbReference>
<accession>A0A497XLG6</accession>
<evidence type="ECO:0008006" key="5">
    <source>
        <dbReference type="Google" id="ProtNLM"/>
    </source>
</evidence>
<reference evidence="1 3" key="1">
    <citation type="submission" date="2018-10" db="EMBL/GenBank/DDBJ databases">
        <title>Genomic Encyclopedia of Archaeal and Bacterial Type Strains, Phase II (KMG-II): from individual species to whole genera.</title>
        <authorList>
            <person name="Goeker M."/>
        </authorList>
    </citation>
    <scope>NUCLEOTIDE SEQUENCE [LARGE SCALE GENOMIC DNA]</scope>
    <source>
        <strain evidence="1 3">DSM 19624</strain>
    </source>
</reference>
<comment type="caution">
    <text evidence="1">The sequence shown here is derived from an EMBL/GenBank/DDBJ whole genome shotgun (WGS) entry which is preliminary data.</text>
</comment>
<name>A0A497XLG6_9SPHI</name>
<protein>
    <recommendedName>
        <fullName evidence="5">N-acetyltransferase domain-containing protein</fullName>
    </recommendedName>
</protein>
<dbReference type="RefSeq" id="WP_121287874.1">
    <property type="nucleotide sequence ID" value="NZ_RCCK01000016.1"/>
</dbReference>
<keyword evidence="4" id="KW-1185">Reference proteome</keyword>
<evidence type="ECO:0000313" key="3">
    <source>
        <dbReference type="Proteomes" id="UP000273898"/>
    </source>
</evidence>
<dbReference type="OrthoDB" id="943693at2"/>
<dbReference type="Proteomes" id="UP000297429">
    <property type="component" value="Unassembled WGS sequence"/>
</dbReference>
<reference evidence="2 4" key="2">
    <citation type="submission" date="2019-03" db="EMBL/GenBank/DDBJ databases">
        <authorList>
            <person name="He R.-H."/>
        </authorList>
    </citation>
    <scope>NUCLEOTIDE SEQUENCE [LARGE SCALE GENOMIC DNA]</scope>
    <source>
        <strain evidence="2 4">DSM 19624</strain>
    </source>
</reference>
<dbReference type="EMBL" id="SOPX01000006">
    <property type="protein sequence ID" value="TFB28453.1"/>
    <property type="molecule type" value="Genomic_DNA"/>
</dbReference>